<gene>
    <name evidence="9" type="ORF">OCS_02496</name>
</gene>
<dbReference type="HOGENOM" id="CLU_068508_2_1_1"/>
<dbReference type="GO" id="GO:0006226">
    <property type="term" value="P:dUMP biosynthetic process"/>
    <property type="evidence" value="ECO:0007669"/>
    <property type="project" value="UniProtKB-UniRule"/>
</dbReference>
<evidence type="ECO:0000256" key="3">
    <source>
        <dbReference type="ARBA" id="ARBA00011233"/>
    </source>
</evidence>
<keyword evidence="4 6" id="KW-0378">Hydrolase</keyword>
<dbReference type="InterPro" id="IPR008181">
    <property type="entry name" value="dUTPase"/>
</dbReference>
<feature type="domain" description="dUTPase-like" evidence="8">
    <location>
        <begin position="63"/>
        <end position="135"/>
    </location>
</feature>
<accession>T5AHA9</accession>
<dbReference type="GO" id="GO:0046081">
    <property type="term" value="P:dUTP catabolic process"/>
    <property type="evidence" value="ECO:0007669"/>
    <property type="project" value="UniProtKB-UniRule"/>
</dbReference>
<dbReference type="InterPro" id="IPR036157">
    <property type="entry name" value="dUTPase-like_sf"/>
</dbReference>
<comment type="cofactor">
    <cofactor evidence="6">
        <name>Mg(2+)</name>
        <dbReference type="ChEBI" id="CHEBI:18420"/>
    </cofactor>
</comment>
<keyword evidence="6" id="KW-0479">Metal-binding</keyword>
<organism evidence="9 10">
    <name type="scientific">Ophiocordyceps sinensis (strain Co18 / CGMCC 3.14243)</name>
    <name type="common">Yarsagumba caterpillar fungus</name>
    <name type="synonym">Hirsutella sinensis</name>
    <dbReference type="NCBI Taxonomy" id="911162"/>
    <lineage>
        <taxon>Eukaryota</taxon>
        <taxon>Fungi</taxon>
        <taxon>Dikarya</taxon>
        <taxon>Ascomycota</taxon>
        <taxon>Pezizomycotina</taxon>
        <taxon>Sordariomycetes</taxon>
        <taxon>Hypocreomycetidae</taxon>
        <taxon>Hypocreales</taxon>
        <taxon>Ophiocordycipitaceae</taxon>
        <taxon>Ophiocordyceps</taxon>
    </lineage>
</organism>
<comment type="similarity">
    <text evidence="2 6">Belongs to the dUTPase family.</text>
</comment>
<evidence type="ECO:0000256" key="5">
    <source>
        <dbReference type="ARBA" id="ARBA00023080"/>
    </source>
</evidence>
<proteinExistence type="inferred from homology"/>
<evidence type="ECO:0000313" key="9">
    <source>
        <dbReference type="EMBL" id="EQL01796.1"/>
    </source>
</evidence>
<dbReference type="Proteomes" id="UP000019374">
    <property type="component" value="Unassembled WGS sequence"/>
</dbReference>
<dbReference type="GO" id="GO:0000287">
    <property type="term" value="F:magnesium ion binding"/>
    <property type="evidence" value="ECO:0007669"/>
    <property type="project" value="UniProtKB-UniRule"/>
</dbReference>
<dbReference type="EMBL" id="KE652419">
    <property type="protein sequence ID" value="EQL01796.1"/>
    <property type="molecule type" value="Genomic_DNA"/>
</dbReference>
<evidence type="ECO:0000256" key="4">
    <source>
        <dbReference type="ARBA" id="ARBA00022801"/>
    </source>
</evidence>
<dbReference type="AlphaFoldDB" id="T5AHA9"/>
<evidence type="ECO:0000256" key="7">
    <source>
        <dbReference type="SAM" id="MobiDB-lite"/>
    </source>
</evidence>
<dbReference type="Pfam" id="PF00692">
    <property type="entry name" value="dUTPase"/>
    <property type="match status" value="1"/>
</dbReference>
<evidence type="ECO:0000256" key="1">
    <source>
        <dbReference type="ARBA" id="ARBA00005142"/>
    </source>
</evidence>
<dbReference type="UniPathway" id="UPA00610">
    <property type="reaction ID" value="UER00666"/>
</dbReference>
<dbReference type="PANTHER" id="PTHR11241">
    <property type="entry name" value="DEOXYURIDINE 5'-TRIPHOSPHATE NUCLEOTIDOHYDROLASE"/>
    <property type="match status" value="1"/>
</dbReference>
<evidence type="ECO:0000256" key="6">
    <source>
        <dbReference type="RuleBase" id="RU367024"/>
    </source>
</evidence>
<comment type="pathway">
    <text evidence="1 6">Pyrimidine metabolism; dUMP biosynthesis; dUMP from dCTP (dUTP route): step 2/2.</text>
</comment>
<protein>
    <recommendedName>
        <fullName evidence="6">Deoxyuridine 5'-triphosphate nucleotidohydrolase</fullName>
        <shortName evidence="6">dUTPase</shortName>
        <ecNumber evidence="6">3.6.1.23</ecNumber>
    </recommendedName>
    <alternativeName>
        <fullName evidence="6">dUTP pyrophosphatase</fullName>
    </alternativeName>
</protein>
<sequence length="137" mass="14593">MSAADPSSPPNKRIKTTDQGSSNMEPAPALQVRKLSDKGRLPTRGSAFAAGYDPGHEMGGREGQHFIDTGAGVIDADYRGQVKVLLFNHADADFDIKEGDRVAQLVLERIVTPDVVEVQELEESVRGAGGFGSTGKQ</sequence>
<reference evidence="9 10" key="1">
    <citation type="journal article" date="2013" name="Chin. Sci. Bull.">
        <title>Genome survey uncovers the secrets of sex and lifestyle in caterpillar fungus.</title>
        <authorList>
            <person name="Hu X."/>
            <person name="Zhang Y."/>
            <person name="Xiao G."/>
            <person name="Zheng P."/>
            <person name="Xia Y."/>
            <person name="Zhang X."/>
            <person name="St Leger R.J."/>
            <person name="Liu X."/>
            <person name="Wang C."/>
        </authorList>
    </citation>
    <scope>NUCLEOTIDE SEQUENCE [LARGE SCALE GENOMIC DNA]</scope>
    <source>
        <strain evidence="10">Co18 / CGMCC 3.14243</strain>
        <tissue evidence="9">Fruit-body</tissue>
    </source>
</reference>
<comment type="function">
    <text evidence="6">Involved in nucleotide metabolism via production of dUMP, the immediate precursor of thymidine nucleotides, and decreases the intracellular concentration of dUTP so that uracil cannot be incorporated into DNA.</text>
</comment>
<dbReference type="SUPFAM" id="SSF51283">
    <property type="entry name" value="dUTPase-like"/>
    <property type="match status" value="1"/>
</dbReference>
<comment type="catalytic activity">
    <reaction evidence="6">
        <text>dUTP + H2O = dUMP + diphosphate + H(+)</text>
        <dbReference type="Rhea" id="RHEA:10248"/>
        <dbReference type="ChEBI" id="CHEBI:15377"/>
        <dbReference type="ChEBI" id="CHEBI:15378"/>
        <dbReference type="ChEBI" id="CHEBI:33019"/>
        <dbReference type="ChEBI" id="CHEBI:61555"/>
        <dbReference type="ChEBI" id="CHEBI:246422"/>
        <dbReference type="EC" id="3.6.1.23"/>
    </reaction>
</comment>
<keyword evidence="6" id="KW-0460">Magnesium</keyword>
<dbReference type="InterPro" id="IPR029054">
    <property type="entry name" value="dUTPase-like"/>
</dbReference>
<name>T5AHA9_OPHSC</name>
<dbReference type="PANTHER" id="PTHR11241:SF0">
    <property type="entry name" value="DEOXYURIDINE 5'-TRIPHOSPHATE NUCLEOTIDOHYDROLASE"/>
    <property type="match status" value="1"/>
</dbReference>
<dbReference type="Gene3D" id="2.70.40.10">
    <property type="match status" value="1"/>
</dbReference>
<comment type="subunit">
    <text evidence="3 6">Homotrimer.</text>
</comment>
<keyword evidence="5 6" id="KW-0546">Nucleotide metabolism</keyword>
<dbReference type="CDD" id="cd07557">
    <property type="entry name" value="trimeric_dUTPase"/>
    <property type="match status" value="1"/>
</dbReference>
<dbReference type="OrthoDB" id="419889at2759"/>
<evidence type="ECO:0000256" key="2">
    <source>
        <dbReference type="ARBA" id="ARBA00006581"/>
    </source>
</evidence>
<dbReference type="InterPro" id="IPR033704">
    <property type="entry name" value="dUTPase_trimeric"/>
</dbReference>
<dbReference type="EC" id="3.6.1.23" evidence="6"/>
<evidence type="ECO:0000259" key="8">
    <source>
        <dbReference type="Pfam" id="PF00692"/>
    </source>
</evidence>
<feature type="compositionally biased region" description="Basic and acidic residues" evidence="7">
    <location>
        <begin position="54"/>
        <end position="64"/>
    </location>
</feature>
<evidence type="ECO:0000313" key="10">
    <source>
        <dbReference type="Proteomes" id="UP000019374"/>
    </source>
</evidence>
<dbReference type="GO" id="GO:0004170">
    <property type="term" value="F:dUTP diphosphatase activity"/>
    <property type="evidence" value="ECO:0007669"/>
    <property type="project" value="UniProtKB-UniRule"/>
</dbReference>
<dbReference type="eggNOG" id="KOG3370">
    <property type="taxonomic scope" value="Eukaryota"/>
</dbReference>
<feature type="region of interest" description="Disordered" evidence="7">
    <location>
        <begin position="1"/>
        <end position="64"/>
    </location>
</feature>